<accession>A3ZSY1</accession>
<reference evidence="3 4" key="1">
    <citation type="submission" date="2006-02" db="EMBL/GenBank/DDBJ databases">
        <authorList>
            <person name="Amann R."/>
            <person name="Ferriera S."/>
            <person name="Johnson J."/>
            <person name="Kravitz S."/>
            <person name="Halpern A."/>
            <person name="Remington K."/>
            <person name="Beeson K."/>
            <person name="Tran B."/>
            <person name="Rogers Y.-H."/>
            <person name="Friedman R."/>
            <person name="Venter J.C."/>
        </authorList>
    </citation>
    <scope>NUCLEOTIDE SEQUENCE [LARGE SCALE GENOMIC DNA]</scope>
    <source>
        <strain evidence="3 4">DSM 3645</strain>
    </source>
</reference>
<protein>
    <submittedName>
        <fullName evidence="3">CDP-abequose synthase</fullName>
    </submittedName>
</protein>
<dbReference type="PANTHER" id="PTHR43000">
    <property type="entry name" value="DTDP-D-GLUCOSE 4,6-DEHYDRATASE-RELATED"/>
    <property type="match status" value="1"/>
</dbReference>
<evidence type="ECO:0000313" key="4">
    <source>
        <dbReference type="Proteomes" id="UP000004358"/>
    </source>
</evidence>
<evidence type="ECO:0000256" key="1">
    <source>
        <dbReference type="ARBA" id="ARBA00007637"/>
    </source>
</evidence>
<dbReference type="Gene3D" id="3.40.50.720">
    <property type="entry name" value="NAD(P)-binding Rossmann-like Domain"/>
    <property type="match status" value="1"/>
</dbReference>
<comment type="caution">
    <text evidence="3">The sequence shown here is derived from an EMBL/GenBank/DDBJ whole genome shotgun (WGS) entry which is preliminary data.</text>
</comment>
<dbReference type="STRING" id="314230.DSM3645_11197"/>
<evidence type="ECO:0000313" key="3">
    <source>
        <dbReference type="EMBL" id="EAQ80407.1"/>
    </source>
</evidence>
<organism evidence="3 4">
    <name type="scientific">Blastopirellula marina DSM 3645</name>
    <dbReference type="NCBI Taxonomy" id="314230"/>
    <lineage>
        <taxon>Bacteria</taxon>
        <taxon>Pseudomonadati</taxon>
        <taxon>Planctomycetota</taxon>
        <taxon>Planctomycetia</taxon>
        <taxon>Pirellulales</taxon>
        <taxon>Pirellulaceae</taxon>
        <taxon>Blastopirellula</taxon>
    </lineage>
</organism>
<dbReference type="InterPro" id="IPR001509">
    <property type="entry name" value="Epimerase_deHydtase"/>
</dbReference>
<dbReference type="Proteomes" id="UP000004358">
    <property type="component" value="Unassembled WGS sequence"/>
</dbReference>
<dbReference type="RefSeq" id="WP_002655836.1">
    <property type="nucleotide sequence ID" value="NZ_CH672377.1"/>
</dbReference>
<dbReference type="eggNOG" id="COG0451">
    <property type="taxonomic scope" value="Bacteria"/>
</dbReference>
<dbReference type="SUPFAM" id="SSF51735">
    <property type="entry name" value="NAD(P)-binding Rossmann-fold domains"/>
    <property type="match status" value="1"/>
</dbReference>
<gene>
    <name evidence="3" type="ORF">DSM3645_11197</name>
</gene>
<dbReference type="AlphaFoldDB" id="A3ZSY1"/>
<comment type="similarity">
    <text evidence="1">Belongs to the NAD(P)-dependent epimerase/dehydratase family.</text>
</comment>
<dbReference type="Pfam" id="PF01370">
    <property type="entry name" value="Epimerase"/>
    <property type="match status" value="1"/>
</dbReference>
<dbReference type="OrthoDB" id="258549at2"/>
<sequence>MRIAITGATGFVGRHLVRRLVERGESVRLIMRSESDAAVIGEALFHCEVFRHDGNTESLSNYFQQSRPEVVIHLASLVAAEHQPSDVRQLIESNVTLATQLVEAMCAAGTGKLINTGTSWQHYQNESYNPVNLYAATKQAFESIVRYYVEAHELQVIHLKLYDTYGPDDPRQKLIPLLNHCRQSRELLRLSPGEQWIDILHVDDVVDAYVAAIARFDVSALPEETFAVSSGAPVSLRNLVGQFEQIVGQKLNVDWGSRPYRNREVMRPWSSGTPIPGWRPKVKFHSGIANLLGTDLRAA</sequence>
<proteinExistence type="inferred from homology"/>
<name>A3ZSY1_9BACT</name>
<dbReference type="InterPro" id="IPR036291">
    <property type="entry name" value="NAD(P)-bd_dom_sf"/>
</dbReference>
<feature type="domain" description="NAD-dependent epimerase/dehydratase" evidence="2">
    <location>
        <begin position="3"/>
        <end position="218"/>
    </location>
</feature>
<dbReference type="HOGENOM" id="CLU_007383_1_7_0"/>
<evidence type="ECO:0000259" key="2">
    <source>
        <dbReference type="Pfam" id="PF01370"/>
    </source>
</evidence>
<dbReference type="EMBL" id="AANZ01000009">
    <property type="protein sequence ID" value="EAQ80407.1"/>
    <property type="molecule type" value="Genomic_DNA"/>
</dbReference>